<sequence>MASIKHSIALLSALATIGATSPACEAKPCFTKPVDSLETLNKTLNGRVQDNRPFAHPCFSMYEGKPVTRDAAACAAIIENYHSVPYRAAIGSAYGSDSSDACIGDPDDRCILDTRHANDTAAWEGQNCRQGDVPPHIIDVRGVCDVQAALSFSRETGRRLVVKNSGHDFNAHSSGRGALALWTRHLQKKEYNPAFVAEGAPASEQHRAITIGAGVNCGEAYGFARDNDITILCGYSATVGMSGGWVLNAGHSVLSPAFGLGIDRVLEFKVVTADGKLRVANAHQNQDLFWALRGGGGQAFGIVIESTHKAEANFPVVSSSINFPSTDLQDIKDWVRLLASEAVGWSEKGWGGHIIGNTLVYITAKESLEDAKKTMQKATDFALARGGKSDLVAYDSWHPFYENVITKNPAMAGGNRLPYSRLIAKDVIGTKEGQDKIYNFYDENLTDKSQVYIDVTTPIVYKDYKVNSTSATEGWRNSVWHLVSGLEWSYNATTDTREDVIRDINRRTRQLHDISPNTGAYMNEASMYTSDWKQAFWGEEKYATLLAIKKRYDPEGILNCFRCVGWEDSDEACMSAFQNIGE</sequence>
<keyword evidence="2" id="KW-0285">Flavoprotein</keyword>
<dbReference type="PANTHER" id="PTHR13878:SF91">
    <property type="entry name" value="FAD BINDING DOMAIN PROTEIN (AFU_ORTHOLOGUE AFUA_6G12070)-RELATED"/>
    <property type="match status" value="1"/>
</dbReference>
<organism evidence="7 8">
    <name type="scientific">[Torrubiella] hemipterigena</name>
    <dbReference type="NCBI Taxonomy" id="1531966"/>
    <lineage>
        <taxon>Eukaryota</taxon>
        <taxon>Fungi</taxon>
        <taxon>Dikarya</taxon>
        <taxon>Ascomycota</taxon>
        <taxon>Pezizomycotina</taxon>
        <taxon>Sordariomycetes</taxon>
        <taxon>Hypocreomycetidae</taxon>
        <taxon>Hypocreales</taxon>
        <taxon>Clavicipitaceae</taxon>
        <taxon>Clavicipitaceae incertae sedis</taxon>
        <taxon>'Torrubiella' clade</taxon>
    </lineage>
</organism>
<protein>
    <recommendedName>
        <fullName evidence="6">FAD-binding PCMH-type domain-containing protein</fullName>
    </recommendedName>
</protein>
<dbReference type="InterPro" id="IPR006094">
    <property type="entry name" value="Oxid_FAD_bind_N"/>
</dbReference>
<reference evidence="7 8" key="1">
    <citation type="journal article" date="2015" name="Genome Announc.">
        <title>Draft Genome Sequence and Gene Annotation of the Entomopathogenic Fungus Verticillium hemipterigenum.</title>
        <authorList>
            <person name="Horn F."/>
            <person name="Habel A."/>
            <person name="Scharf D.H."/>
            <person name="Dworschak J."/>
            <person name="Brakhage A.A."/>
            <person name="Guthke R."/>
            <person name="Hertweck C."/>
            <person name="Linde J."/>
        </authorList>
    </citation>
    <scope>NUCLEOTIDE SEQUENCE [LARGE SCALE GENOMIC DNA]</scope>
</reference>
<dbReference type="HOGENOM" id="CLU_018354_4_4_1"/>
<dbReference type="InterPro" id="IPR012951">
    <property type="entry name" value="BBE"/>
</dbReference>
<dbReference type="InterPro" id="IPR016166">
    <property type="entry name" value="FAD-bd_PCMH"/>
</dbReference>
<dbReference type="GO" id="GO:0016491">
    <property type="term" value="F:oxidoreductase activity"/>
    <property type="evidence" value="ECO:0007669"/>
    <property type="project" value="UniProtKB-KW"/>
</dbReference>
<feature type="chain" id="PRO_5001979305" description="FAD-binding PCMH-type domain-containing protein" evidence="5">
    <location>
        <begin position="27"/>
        <end position="582"/>
    </location>
</feature>
<proteinExistence type="inferred from homology"/>
<dbReference type="Gene3D" id="3.30.465.10">
    <property type="match status" value="2"/>
</dbReference>
<evidence type="ECO:0000313" key="7">
    <source>
        <dbReference type="EMBL" id="CEJ79827.1"/>
    </source>
</evidence>
<evidence type="ECO:0000256" key="3">
    <source>
        <dbReference type="ARBA" id="ARBA00022827"/>
    </source>
</evidence>
<keyword evidence="8" id="KW-1185">Reference proteome</keyword>
<dbReference type="Proteomes" id="UP000039046">
    <property type="component" value="Unassembled WGS sequence"/>
</dbReference>
<feature type="domain" description="FAD-binding PCMH-type" evidence="6">
    <location>
        <begin position="130"/>
        <end position="313"/>
    </location>
</feature>
<dbReference type="OrthoDB" id="9983560at2759"/>
<accession>A0A0A1T0Q0</accession>
<dbReference type="GO" id="GO:0071949">
    <property type="term" value="F:FAD binding"/>
    <property type="evidence" value="ECO:0007669"/>
    <property type="project" value="InterPro"/>
</dbReference>
<evidence type="ECO:0000259" key="6">
    <source>
        <dbReference type="PROSITE" id="PS51387"/>
    </source>
</evidence>
<evidence type="ECO:0000256" key="2">
    <source>
        <dbReference type="ARBA" id="ARBA00022630"/>
    </source>
</evidence>
<dbReference type="SUPFAM" id="SSF56176">
    <property type="entry name" value="FAD-binding/transporter-associated domain-like"/>
    <property type="match status" value="1"/>
</dbReference>
<evidence type="ECO:0000256" key="1">
    <source>
        <dbReference type="ARBA" id="ARBA00005466"/>
    </source>
</evidence>
<dbReference type="InterPro" id="IPR036318">
    <property type="entry name" value="FAD-bd_PCMH-like_sf"/>
</dbReference>
<dbReference type="AlphaFoldDB" id="A0A0A1T0Q0"/>
<evidence type="ECO:0000256" key="4">
    <source>
        <dbReference type="ARBA" id="ARBA00023002"/>
    </source>
</evidence>
<comment type="similarity">
    <text evidence="1">Belongs to the oxygen-dependent FAD-linked oxidoreductase family.</text>
</comment>
<dbReference type="SUPFAM" id="SSF55103">
    <property type="entry name" value="FAD-linked oxidases, C-terminal domain"/>
    <property type="match status" value="1"/>
</dbReference>
<dbReference type="STRING" id="1531966.A0A0A1T0Q0"/>
<evidence type="ECO:0000313" key="8">
    <source>
        <dbReference type="Proteomes" id="UP000039046"/>
    </source>
</evidence>
<dbReference type="InterPro" id="IPR050432">
    <property type="entry name" value="FAD-linked_Oxidoreductases_BP"/>
</dbReference>
<dbReference type="InterPro" id="IPR016164">
    <property type="entry name" value="FAD-linked_Oxase-like_C"/>
</dbReference>
<dbReference type="Pfam" id="PF08031">
    <property type="entry name" value="BBE"/>
    <property type="match status" value="1"/>
</dbReference>
<dbReference type="Pfam" id="PF01565">
    <property type="entry name" value="FAD_binding_4"/>
    <property type="match status" value="1"/>
</dbReference>
<keyword evidence="4" id="KW-0560">Oxidoreductase</keyword>
<evidence type="ECO:0000256" key="5">
    <source>
        <dbReference type="SAM" id="SignalP"/>
    </source>
</evidence>
<feature type="signal peptide" evidence="5">
    <location>
        <begin position="1"/>
        <end position="26"/>
    </location>
</feature>
<keyword evidence="5" id="KW-0732">Signal</keyword>
<gene>
    <name evidence="7" type="ORF">VHEMI00044</name>
</gene>
<dbReference type="PROSITE" id="PS51387">
    <property type="entry name" value="FAD_PCMH"/>
    <property type="match status" value="1"/>
</dbReference>
<keyword evidence="3" id="KW-0274">FAD</keyword>
<name>A0A0A1T0Q0_9HYPO</name>
<dbReference type="EMBL" id="CDHN01000001">
    <property type="protein sequence ID" value="CEJ79827.1"/>
    <property type="molecule type" value="Genomic_DNA"/>
</dbReference>
<dbReference type="PANTHER" id="PTHR13878">
    <property type="entry name" value="GULONOLACTONE OXIDASE"/>
    <property type="match status" value="1"/>
</dbReference>
<dbReference type="InterPro" id="IPR016169">
    <property type="entry name" value="FAD-bd_PCMH_sub2"/>
</dbReference>